<keyword evidence="2" id="KW-1185">Reference proteome</keyword>
<accession>A0AC61RPM2</accession>
<evidence type="ECO:0000313" key="2">
    <source>
        <dbReference type="Proteomes" id="UP000304953"/>
    </source>
</evidence>
<proteinExistence type="predicted"/>
<evidence type="ECO:0000313" key="1">
    <source>
        <dbReference type="EMBL" id="TGY90960.1"/>
    </source>
</evidence>
<dbReference type="Proteomes" id="UP000304953">
    <property type="component" value="Unassembled WGS sequence"/>
</dbReference>
<comment type="caution">
    <text evidence="1">The sequence shown here is derived from an EMBL/GenBank/DDBJ whole genome shotgun (WGS) entry which is preliminary data.</text>
</comment>
<name>A0AC61RPM2_9FIRM</name>
<protein>
    <submittedName>
        <fullName evidence="1">Uncharacterized protein</fullName>
    </submittedName>
</protein>
<sequence>MSQEVKRQVFNPYLPPYEYIPDGEPHVFGDRLYIYGSHDRFDGKKFCMNDYVCWSAPVTDLTDWYYEGGIYRRNQDPRMPQGEHELWAPDVVQGRDGRYYLFYCPDDNVKSIGVAVCDEPAGHYMFHGVVRDKDGCILGERPGDTIPFDPGVFRDDDGTIYLYSGNGPRIKQDVGKEPKASVVMILEDDMLTLKTEPRPLIPTVGNSEGTSFAGHELFEASSIRKIRGKYYLVYSSVAFHELCYAVSDRPDQGFEYGGVVVSHCDLFPGKEGKPLCAFGNNHGGLELINGQYYIFYHRPTNRTMCSRQGCAERVEILEDGSIPQASITSCGLNDGPLDGKGTYPAAICCNLYGDQIPTFSNRFLMGQKHPYITQDAPDWSPGDEGNPPRQYIANGKDGMTAVYKYFHFQGAKSISVTVRGSANGKLHLKLSPDSETVGTIGIAPAKEWTKYSGTVNIQDGDHALCFCYEGKGKLDFLEFDIE</sequence>
<dbReference type="EMBL" id="SRYA01000076">
    <property type="protein sequence ID" value="TGY90960.1"/>
    <property type="molecule type" value="Genomic_DNA"/>
</dbReference>
<organism evidence="1 2">
    <name type="scientific">Petralouisia muris</name>
    <dbReference type="NCBI Taxonomy" id="3032872"/>
    <lineage>
        <taxon>Bacteria</taxon>
        <taxon>Bacillati</taxon>
        <taxon>Bacillota</taxon>
        <taxon>Clostridia</taxon>
        <taxon>Lachnospirales</taxon>
        <taxon>Lachnospiraceae</taxon>
        <taxon>Petralouisia</taxon>
    </lineage>
</organism>
<gene>
    <name evidence="1" type="ORF">E5329_23445</name>
</gene>
<reference evidence="1" key="1">
    <citation type="submission" date="2019-04" db="EMBL/GenBank/DDBJ databases">
        <title>Microbes associate with the intestines of laboratory mice.</title>
        <authorList>
            <person name="Navarre W."/>
            <person name="Wong E."/>
            <person name="Huang K."/>
            <person name="Tropini C."/>
            <person name="Ng K."/>
            <person name="Yu B."/>
        </authorList>
    </citation>
    <scope>NUCLEOTIDE SEQUENCE</scope>
    <source>
        <strain evidence="1">NM01_1-7b</strain>
    </source>
</reference>